<gene>
    <name evidence="7" type="ORF">LR48_Vigan02g076200</name>
</gene>
<feature type="domain" description="Splicing factor cactin central" evidence="6">
    <location>
        <begin position="181"/>
        <end position="349"/>
    </location>
</feature>
<evidence type="ECO:0000256" key="3">
    <source>
        <dbReference type="SAM" id="Coils"/>
    </source>
</evidence>
<feature type="region of interest" description="Disordered" evidence="4">
    <location>
        <begin position="1"/>
        <end position="77"/>
    </location>
</feature>
<keyword evidence="3" id="KW-0175">Coiled coil</keyword>
<proteinExistence type="inferred from homology"/>
<evidence type="ECO:0000256" key="4">
    <source>
        <dbReference type="SAM" id="MobiDB-lite"/>
    </source>
</evidence>
<dbReference type="InterPro" id="IPR019134">
    <property type="entry name" value="Cactin_C"/>
</dbReference>
<dbReference type="InterPro" id="IPR018816">
    <property type="entry name" value="Cactin_central"/>
</dbReference>
<comment type="similarity">
    <text evidence="1">Belongs to the CACTIN family.</text>
</comment>
<dbReference type="PANTHER" id="PTHR21737:SF22">
    <property type="entry name" value="SPLICING FACTOR CACTIN"/>
    <property type="match status" value="1"/>
</dbReference>
<dbReference type="Pfam" id="PF09732">
    <property type="entry name" value="CactinC_cactus"/>
    <property type="match status" value="1"/>
</dbReference>
<sequence>MGSRGKKKRRRRSDDSSSESPSSQSSDDSDSSDSSSPERRRRDNHRSRRRSRWGRSRKDSDSSSDESSDRVKKSSRHITEEEIAQYLAKKAQKKALKVAMKLKTRTVSGYSNNANPFGDSNLNEKRLSVMLFKVPIDAFSVKAEKMRQRERMAEIEKVKKRREERALEKARHEEEMALLARERARAEFHDWEKREEEFHFDQSKVRSEIRLREGRARPIDILTKHLNGSTDLDIEINEPYMVFKGLTVKEMDEFRDDIKMHLDLDRATPTHVEYWEALLVYDWELAEARKKDAIDRARVRGEEPPPELLAEERGLHYSVEPDVKRLLQGKTHAELEALQVHIASEMRTEIHAKMLLKHLQHLEQPSEDEDKLEDAPVRNSDEDNEHYRKSQSADESFSPEPIKVEEDQEAEDQAGSFSPELFHGDEDEEAIDPEEDRALLEWKRMAVKEEQHKRIQEAMALKPAPSEDNFETKAMKAMGAMEDGDALFGSGAEVNLDFTSYVYWWHDKYRPRKPKFFNRVHTGYEWNKYNQTHYDHDNPPPKVVQGYKFNIFYPDLVDKTKAPTYTIEKDGSNGETCIIRFHAGPPYEDIAFRIVNKEWEYSHKKGFKCTFERGILHVYFNFKRFRYRR</sequence>
<evidence type="ECO:0000256" key="2">
    <source>
        <dbReference type="ARBA" id="ARBA00034534"/>
    </source>
</evidence>
<dbReference type="GO" id="GO:0005737">
    <property type="term" value="C:cytoplasm"/>
    <property type="evidence" value="ECO:0007669"/>
    <property type="project" value="TreeGrafter"/>
</dbReference>
<organism evidence="7 8">
    <name type="scientific">Phaseolus angularis</name>
    <name type="common">Azuki bean</name>
    <name type="synonym">Vigna angularis</name>
    <dbReference type="NCBI Taxonomy" id="3914"/>
    <lineage>
        <taxon>Eukaryota</taxon>
        <taxon>Viridiplantae</taxon>
        <taxon>Streptophyta</taxon>
        <taxon>Embryophyta</taxon>
        <taxon>Tracheophyta</taxon>
        <taxon>Spermatophyta</taxon>
        <taxon>Magnoliopsida</taxon>
        <taxon>eudicotyledons</taxon>
        <taxon>Gunneridae</taxon>
        <taxon>Pentapetalae</taxon>
        <taxon>rosids</taxon>
        <taxon>fabids</taxon>
        <taxon>Fabales</taxon>
        <taxon>Fabaceae</taxon>
        <taxon>Papilionoideae</taxon>
        <taxon>50 kb inversion clade</taxon>
        <taxon>NPAAA clade</taxon>
        <taxon>indigoferoid/millettioid clade</taxon>
        <taxon>Phaseoleae</taxon>
        <taxon>Vigna</taxon>
    </lineage>
</organism>
<accession>A0A0L9TW34</accession>
<dbReference type="Pfam" id="PF10312">
    <property type="entry name" value="Cactin_mid"/>
    <property type="match status" value="1"/>
</dbReference>
<feature type="compositionally biased region" description="Basic and acidic residues" evidence="4">
    <location>
        <begin position="56"/>
        <end position="77"/>
    </location>
</feature>
<evidence type="ECO:0000256" key="1">
    <source>
        <dbReference type="ARBA" id="ARBA00006895"/>
    </source>
</evidence>
<dbReference type="Proteomes" id="UP000053144">
    <property type="component" value="Chromosome 2"/>
</dbReference>
<evidence type="ECO:0000313" key="8">
    <source>
        <dbReference type="Proteomes" id="UP000053144"/>
    </source>
</evidence>
<dbReference type="EMBL" id="CM003372">
    <property type="protein sequence ID" value="KOM34612.1"/>
    <property type="molecule type" value="Genomic_DNA"/>
</dbReference>
<dbReference type="SMART" id="SM01050">
    <property type="entry name" value="CactinC_cactus"/>
    <property type="match status" value="1"/>
</dbReference>
<dbReference type="STRING" id="3914.A0A0L9TW34"/>
<dbReference type="AlphaFoldDB" id="A0A0L9TW34"/>
<dbReference type="OMA" id="DEDNEHY"/>
<evidence type="ECO:0000259" key="5">
    <source>
        <dbReference type="Pfam" id="PF09732"/>
    </source>
</evidence>
<dbReference type="Gramene" id="KOM34612">
    <property type="protein sequence ID" value="KOM34612"/>
    <property type="gene ID" value="LR48_Vigan02g076200"/>
</dbReference>
<evidence type="ECO:0000259" key="6">
    <source>
        <dbReference type="Pfam" id="PF10312"/>
    </source>
</evidence>
<dbReference type="GO" id="GO:0045292">
    <property type="term" value="P:mRNA cis splicing, via spliceosome"/>
    <property type="evidence" value="ECO:0007669"/>
    <property type="project" value="TreeGrafter"/>
</dbReference>
<feature type="domain" description="Splicing factor Cactin C-terminal" evidence="5">
    <location>
        <begin position="505"/>
        <end position="629"/>
    </location>
</feature>
<feature type="compositionally biased region" description="Basic and acidic residues" evidence="4">
    <location>
        <begin position="373"/>
        <end position="392"/>
    </location>
</feature>
<feature type="region of interest" description="Disordered" evidence="4">
    <location>
        <begin position="363"/>
        <end position="432"/>
    </location>
</feature>
<dbReference type="PANTHER" id="PTHR21737">
    <property type="entry name" value="POLYGLUTAMINE BINDING PROTEIN 1/MARVEL MEMBRANE-ASSOCIATING DOMAIN CONTAINING 3"/>
    <property type="match status" value="1"/>
</dbReference>
<evidence type="ECO:0000313" key="7">
    <source>
        <dbReference type="EMBL" id="KOM34612.1"/>
    </source>
</evidence>
<name>A0A0L9TW34_PHAAN</name>
<protein>
    <recommendedName>
        <fullName evidence="2">Splicing factor Cactin</fullName>
    </recommendedName>
</protein>
<dbReference type="GO" id="GO:0005681">
    <property type="term" value="C:spliceosomal complex"/>
    <property type="evidence" value="ECO:0007669"/>
    <property type="project" value="TreeGrafter"/>
</dbReference>
<feature type="compositionally biased region" description="Basic residues" evidence="4">
    <location>
        <begin position="1"/>
        <end position="11"/>
    </location>
</feature>
<reference evidence="8" key="1">
    <citation type="journal article" date="2015" name="Proc. Natl. Acad. Sci. U.S.A.">
        <title>Genome sequencing of adzuki bean (Vigna angularis) provides insight into high starch and low fat accumulation and domestication.</title>
        <authorList>
            <person name="Yang K."/>
            <person name="Tian Z."/>
            <person name="Chen C."/>
            <person name="Luo L."/>
            <person name="Zhao B."/>
            <person name="Wang Z."/>
            <person name="Yu L."/>
            <person name="Li Y."/>
            <person name="Sun Y."/>
            <person name="Li W."/>
            <person name="Chen Y."/>
            <person name="Li Y."/>
            <person name="Zhang Y."/>
            <person name="Ai D."/>
            <person name="Zhao J."/>
            <person name="Shang C."/>
            <person name="Ma Y."/>
            <person name="Wu B."/>
            <person name="Wang M."/>
            <person name="Gao L."/>
            <person name="Sun D."/>
            <person name="Zhang P."/>
            <person name="Guo F."/>
            <person name="Wang W."/>
            <person name="Li Y."/>
            <person name="Wang J."/>
            <person name="Varshney R.K."/>
            <person name="Wang J."/>
            <person name="Ling H.Q."/>
            <person name="Wan P."/>
        </authorList>
    </citation>
    <scope>NUCLEOTIDE SEQUENCE</scope>
    <source>
        <strain evidence="8">cv. Jingnong 6</strain>
    </source>
</reference>
<feature type="compositionally biased region" description="Basic residues" evidence="4">
    <location>
        <begin position="42"/>
        <end position="55"/>
    </location>
</feature>
<feature type="coiled-coil region" evidence="3">
    <location>
        <begin position="145"/>
        <end position="187"/>
    </location>
</feature>